<dbReference type="STRING" id="329046.A0A1Y1ZX56"/>
<keyword evidence="2" id="KW-0378">Hydrolase</keyword>
<keyword evidence="2" id="KW-0540">Nuclease</keyword>
<dbReference type="SUPFAM" id="SSF55608">
    <property type="entry name" value="Homing endonucleases"/>
    <property type="match status" value="1"/>
</dbReference>
<accession>A0A1Y1ZX56</accession>
<comment type="caution">
    <text evidence="2">The sequence shown here is derived from an EMBL/GenBank/DDBJ whole genome shotgun (WGS) entry which is preliminary data.</text>
</comment>
<evidence type="ECO:0000259" key="1">
    <source>
        <dbReference type="Pfam" id="PF03161"/>
    </source>
</evidence>
<protein>
    <submittedName>
        <fullName evidence="2">LAGLIDADG DNA endonuclease</fullName>
    </submittedName>
</protein>
<dbReference type="InterPro" id="IPR027434">
    <property type="entry name" value="Homing_endonucl"/>
</dbReference>
<feature type="domain" description="Homing endonuclease LAGLIDADG" evidence="1">
    <location>
        <begin position="12"/>
        <end position="166"/>
    </location>
</feature>
<dbReference type="GO" id="GO:0004519">
    <property type="term" value="F:endonuclease activity"/>
    <property type="evidence" value="ECO:0007669"/>
    <property type="project" value="UniProtKB-KW"/>
</dbReference>
<organism evidence="2 3">
    <name type="scientific">Rhizoclosmatium globosum</name>
    <dbReference type="NCBI Taxonomy" id="329046"/>
    <lineage>
        <taxon>Eukaryota</taxon>
        <taxon>Fungi</taxon>
        <taxon>Fungi incertae sedis</taxon>
        <taxon>Chytridiomycota</taxon>
        <taxon>Chytridiomycota incertae sedis</taxon>
        <taxon>Chytridiomycetes</taxon>
        <taxon>Chytridiales</taxon>
        <taxon>Chytriomycetaceae</taxon>
        <taxon>Rhizoclosmatium</taxon>
    </lineage>
</organism>
<sequence>MKRPDLSQFQKEAIVGNLLGDGHLQKGLNSKFPRLVFHRGGKDAPLIYAQHLKEIYGNITKQDIKVSLSKAGRYTSYFATRSLPALDYYYDLFYQNSKLKFVSPLLLNHVTPISLAYWIMDDGYMDRTSTGISTDGFTEAEVLFLSKLLADKFNLQNTVRTHTRTRGFDKLPYKGDKPLSWTIHIRVNSMDLLRSLVTPYMIPVMMYKITPK</sequence>
<dbReference type="AlphaFoldDB" id="A0A1Y1ZX56"/>
<dbReference type="InterPro" id="IPR004860">
    <property type="entry name" value="LAGLIDADG_dom"/>
</dbReference>
<dbReference type="Gene3D" id="3.10.28.10">
    <property type="entry name" value="Homing endonucleases"/>
    <property type="match status" value="2"/>
</dbReference>
<dbReference type="OrthoDB" id="2888667at2759"/>
<proteinExistence type="predicted"/>
<keyword evidence="2" id="KW-0255">Endonuclease</keyword>
<gene>
    <name evidence="2" type="ORF">BCR33DRAFT_827189</name>
</gene>
<keyword evidence="3" id="KW-1185">Reference proteome</keyword>
<dbReference type="Pfam" id="PF03161">
    <property type="entry name" value="LAGLIDADG_2"/>
    <property type="match status" value="1"/>
</dbReference>
<evidence type="ECO:0000313" key="3">
    <source>
        <dbReference type="Proteomes" id="UP000193642"/>
    </source>
</evidence>
<dbReference type="Proteomes" id="UP000193642">
    <property type="component" value="Unassembled WGS sequence"/>
</dbReference>
<dbReference type="EMBL" id="MCGO01000330">
    <property type="protein sequence ID" value="ORY14355.1"/>
    <property type="molecule type" value="Genomic_DNA"/>
</dbReference>
<evidence type="ECO:0000313" key="2">
    <source>
        <dbReference type="EMBL" id="ORY14355.1"/>
    </source>
</evidence>
<name>A0A1Y1ZX56_9FUNG</name>
<reference evidence="2 3" key="1">
    <citation type="submission" date="2016-07" db="EMBL/GenBank/DDBJ databases">
        <title>Pervasive Adenine N6-methylation of Active Genes in Fungi.</title>
        <authorList>
            <consortium name="DOE Joint Genome Institute"/>
            <person name="Mondo S.J."/>
            <person name="Dannebaum R.O."/>
            <person name="Kuo R.C."/>
            <person name="Labutti K."/>
            <person name="Haridas S."/>
            <person name="Kuo A."/>
            <person name="Salamov A."/>
            <person name="Ahrendt S.R."/>
            <person name="Lipzen A."/>
            <person name="Sullivan W."/>
            <person name="Andreopoulos W.B."/>
            <person name="Clum A."/>
            <person name="Lindquist E."/>
            <person name="Daum C."/>
            <person name="Ramamoorthy G.K."/>
            <person name="Gryganskyi A."/>
            <person name="Culley D."/>
            <person name="Magnuson J.K."/>
            <person name="James T.Y."/>
            <person name="O'Malley M.A."/>
            <person name="Stajich J.E."/>
            <person name="Spatafora J.W."/>
            <person name="Visel A."/>
            <person name="Grigoriev I.V."/>
        </authorList>
    </citation>
    <scope>NUCLEOTIDE SEQUENCE [LARGE SCALE GENOMIC DNA]</scope>
    <source>
        <strain evidence="2 3">JEL800</strain>
    </source>
</reference>